<feature type="compositionally biased region" description="Low complexity" evidence="1">
    <location>
        <begin position="131"/>
        <end position="148"/>
    </location>
</feature>
<keyword evidence="2" id="KW-0472">Membrane</keyword>
<organism evidence="3 4">
    <name type="scientific">Actinomycetospora succinea</name>
    <dbReference type="NCBI Taxonomy" id="663603"/>
    <lineage>
        <taxon>Bacteria</taxon>
        <taxon>Bacillati</taxon>
        <taxon>Actinomycetota</taxon>
        <taxon>Actinomycetes</taxon>
        <taxon>Pseudonocardiales</taxon>
        <taxon>Pseudonocardiaceae</taxon>
        <taxon>Actinomycetospora</taxon>
    </lineage>
</organism>
<sequence length="148" mass="16044">MLDTGTYLAIVVIGAILTLVVGQILMRSGIGFLRDVFDSEEVAVSTNRLLGVLFHLIALGFLALISTFRPFDVQGTVQIVVTQLGGVMLVLGILHGLTLLLLARVRSRRHDESVESQMTQKYEDARRARQAPRQQVIEGGPPSGSSSS</sequence>
<keyword evidence="2" id="KW-1133">Transmembrane helix</keyword>
<dbReference type="RefSeq" id="WP_133827031.1">
    <property type="nucleotide sequence ID" value="NZ_BAABHR010000052.1"/>
</dbReference>
<dbReference type="AlphaFoldDB" id="A0A4R6VPC0"/>
<evidence type="ECO:0000313" key="4">
    <source>
        <dbReference type="Proteomes" id="UP000295705"/>
    </source>
</evidence>
<dbReference type="Proteomes" id="UP000295705">
    <property type="component" value="Unassembled WGS sequence"/>
</dbReference>
<evidence type="ECO:0000313" key="3">
    <source>
        <dbReference type="EMBL" id="TDQ61265.1"/>
    </source>
</evidence>
<evidence type="ECO:0000256" key="2">
    <source>
        <dbReference type="SAM" id="Phobius"/>
    </source>
</evidence>
<comment type="caution">
    <text evidence="3">The sequence shown here is derived from an EMBL/GenBank/DDBJ whole genome shotgun (WGS) entry which is preliminary data.</text>
</comment>
<evidence type="ECO:0000256" key="1">
    <source>
        <dbReference type="SAM" id="MobiDB-lite"/>
    </source>
</evidence>
<dbReference type="OrthoDB" id="3576409at2"/>
<name>A0A4R6VPC0_9PSEU</name>
<keyword evidence="2" id="KW-0812">Transmembrane</keyword>
<dbReference type="EMBL" id="SNYO01000003">
    <property type="protein sequence ID" value="TDQ61265.1"/>
    <property type="molecule type" value="Genomic_DNA"/>
</dbReference>
<keyword evidence="4" id="KW-1185">Reference proteome</keyword>
<gene>
    <name evidence="3" type="ORF">EV188_103772</name>
</gene>
<feature type="transmembrane region" description="Helical" evidence="2">
    <location>
        <begin position="47"/>
        <end position="68"/>
    </location>
</feature>
<feature type="transmembrane region" description="Helical" evidence="2">
    <location>
        <begin position="6"/>
        <end position="26"/>
    </location>
</feature>
<accession>A0A4R6VPC0</accession>
<feature type="region of interest" description="Disordered" evidence="1">
    <location>
        <begin position="110"/>
        <end position="148"/>
    </location>
</feature>
<feature type="transmembrane region" description="Helical" evidence="2">
    <location>
        <begin position="80"/>
        <end position="103"/>
    </location>
</feature>
<reference evidence="3 4" key="1">
    <citation type="submission" date="2019-03" db="EMBL/GenBank/DDBJ databases">
        <title>Genomic Encyclopedia of Type Strains, Phase IV (KMG-IV): sequencing the most valuable type-strain genomes for metagenomic binning, comparative biology and taxonomic classification.</title>
        <authorList>
            <person name="Goeker M."/>
        </authorList>
    </citation>
    <scope>NUCLEOTIDE SEQUENCE [LARGE SCALE GENOMIC DNA]</scope>
    <source>
        <strain evidence="3 4">DSM 45775</strain>
    </source>
</reference>
<proteinExistence type="predicted"/>
<protein>
    <submittedName>
        <fullName evidence="3">Uncharacterized protein</fullName>
    </submittedName>
</protein>